<gene>
    <name evidence="1" type="ORF">D1093_03030</name>
</gene>
<accession>A0A5B9CVC2</accession>
<protein>
    <submittedName>
        <fullName evidence="1">Uncharacterized protein</fullName>
    </submittedName>
</protein>
<organism evidence="1 2">
    <name type="scientific">Bartonella kosoyi</name>
    <dbReference type="NCBI Taxonomy" id="2133959"/>
    <lineage>
        <taxon>Bacteria</taxon>
        <taxon>Pseudomonadati</taxon>
        <taxon>Pseudomonadota</taxon>
        <taxon>Alphaproteobacteria</taxon>
        <taxon>Hyphomicrobiales</taxon>
        <taxon>Bartonellaceae</taxon>
        <taxon>Bartonella</taxon>
    </lineage>
</organism>
<dbReference type="KEGG" id="bky:D1093_03030"/>
<dbReference type="Proteomes" id="UP000321940">
    <property type="component" value="Chromosome"/>
</dbReference>
<evidence type="ECO:0000313" key="1">
    <source>
        <dbReference type="EMBL" id="QEE08633.1"/>
    </source>
</evidence>
<dbReference type="EMBL" id="CP031843">
    <property type="protein sequence ID" value="QEE08633.1"/>
    <property type="molecule type" value="Genomic_DNA"/>
</dbReference>
<name>A0A5B9CVC2_9HYPH</name>
<keyword evidence="2" id="KW-1185">Reference proteome</keyword>
<evidence type="ECO:0000313" key="2">
    <source>
        <dbReference type="Proteomes" id="UP000321940"/>
    </source>
</evidence>
<reference evidence="1 2" key="1">
    <citation type="journal article" date="2020" name="Int. J. Syst. Evol. Microbiol.">
        <title>Bartonella kosoyi sp. nov. and Bartonella krasnovii sp. nov., two novel species closely related to the zoonotic Bartonella elizabethae, isolated from black rats and wild desert rodent-fleas.</title>
        <authorList>
            <person name="Gutierrez R."/>
            <person name="Shalit T."/>
            <person name="Markus B."/>
            <person name="Yuan C."/>
            <person name="Nachum-Biala Y."/>
            <person name="Elad D."/>
            <person name="Harrus S."/>
        </authorList>
    </citation>
    <scope>NUCLEOTIDE SEQUENCE [LARGE SCALE GENOMIC DNA]</scope>
    <source>
        <strain evidence="1 2">Tel Aviv</strain>
    </source>
</reference>
<proteinExistence type="predicted"/>
<sequence length="63" mass="7368">MFSSFISIFHIFMRLSIPYSYCNFKKRSSFMLCFFHKKVNKINVKGTSQRVGFVAGQASANYR</sequence>
<dbReference type="AlphaFoldDB" id="A0A5B9CVC2"/>